<dbReference type="SUPFAM" id="SSF55144">
    <property type="entry name" value="LigT-like"/>
    <property type="match status" value="1"/>
</dbReference>
<dbReference type="Gene3D" id="3.90.1140.10">
    <property type="entry name" value="Cyclic phosphodiesterase"/>
    <property type="match status" value="1"/>
</dbReference>
<dbReference type="PANTHER" id="PTHR28141:SF1">
    <property type="entry name" value="2',3'-CYCLIC-NUCLEOTIDE 3'-PHOSPHODIESTERASE"/>
    <property type="match status" value="1"/>
</dbReference>
<evidence type="ECO:0000313" key="2">
    <source>
        <dbReference type="EMBL" id="KAK2988689.1"/>
    </source>
</evidence>
<name>A0AA88RMZ9_9ASTE</name>
<dbReference type="PANTHER" id="PTHR28141">
    <property type="entry name" value="2',3'-CYCLIC-NUCLEOTIDE 3'-PHOSPHODIESTERASE"/>
    <property type="match status" value="1"/>
</dbReference>
<evidence type="ECO:0000313" key="3">
    <source>
        <dbReference type="Proteomes" id="UP001187471"/>
    </source>
</evidence>
<dbReference type="GO" id="GO:0009187">
    <property type="term" value="P:cyclic nucleotide metabolic process"/>
    <property type="evidence" value="ECO:0007669"/>
    <property type="project" value="TreeGrafter"/>
</dbReference>
<dbReference type="EMBL" id="JAVXUO010000831">
    <property type="protein sequence ID" value="KAK2988689.1"/>
    <property type="molecule type" value="Genomic_DNA"/>
</dbReference>
<accession>A0AA88RMZ9</accession>
<evidence type="ECO:0000256" key="1">
    <source>
        <dbReference type="SAM" id="SignalP"/>
    </source>
</evidence>
<feature type="signal peptide" evidence="1">
    <location>
        <begin position="1"/>
        <end position="33"/>
    </location>
</feature>
<dbReference type="Proteomes" id="UP001187471">
    <property type="component" value="Unassembled WGS sequence"/>
</dbReference>
<dbReference type="GO" id="GO:0004113">
    <property type="term" value="F:2',3'-cyclic-nucleotide 3'-phosphodiesterase activity"/>
    <property type="evidence" value="ECO:0007669"/>
    <property type="project" value="TreeGrafter"/>
</dbReference>
<dbReference type="InterPro" id="IPR012386">
    <property type="entry name" value="Cyclic-nucl_3Pdiesterase"/>
</dbReference>
<keyword evidence="3" id="KW-1185">Reference proteome</keyword>
<gene>
    <name evidence="2" type="ORF">RJ640_012725</name>
</gene>
<comment type="caution">
    <text evidence="2">The sequence shown here is derived from an EMBL/GenBank/DDBJ whole genome shotgun (WGS) entry which is preliminary data.</text>
</comment>
<protein>
    <recommendedName>
        <fullName evidence="4">Cyclic phosphodiesterase</fullName>
    </recommendedName>
</protein>
<sequence length="196" mass="22071">MGSPRTHLVRVLLTKFLGLTALSLLSLSISMEASNVQPNKAQMKNFYSIWALPPEDLKPRLKKLMGELRSEFNGTEFEPHVTVVHAVSLTEGDARDKFKSACEGLKAYNAKVVETSAHCCSHFGYRNSTHYMPHLSLLYADLTDEEKKIAQERANALDENIGSLSFQITRLALYKTDPEDKTFKSWEMVAECNLDT</sequence>
<dbReference type="AlphaFoldDB" id="A0AA88RMZ9"/>
<keyword evidence="1" id="KW-0732">Signal</keyword>
<reference evidence="2" key="1">
    <citation type="submission" date="2022-12" db="EMBL/GenBank/DDBJ databases">
        <title>Draft genome assemblies for two species of Escallonia (Escalloniales).</title>
        <authorList>
            <person name="Chanderbali A."/>
            <person name="Dervinis C."/>
            <person name="Anghel I."/>
            <person name="Soltis D."/>
            <person name="Soltis P."/>
            <person name="Zapata F."/>
        </authorList>
    </citation>
    <scope>NUCLEOTIDE SEQUENCE</scope>
    <source>
        <strain evidence="2">UCBG92.1500</strain>
        <tissue evidence="2">Leaf</tissue>
    </source>
</reference>
<feature type="non-terminal residue" evidence="2">
    <location>
        <position position="196"/>
    </location>
</feature>
<dbReference type="Pfam" id="PF07823">
    <property type="entry name" value="CPDase"/>
    <property type="match status" value="1"/>
</dbReference>
<dbReference type="InterPro" id="IPR009097">
    <property type="entry name" value="Cyclic_Pdiesterase"/>
</dbReference>
<feature type="chain" id="PRO_5041660768" description="Cyclic phosphodiesterase" evidence="1">
    <location>
        <begin position="34"/>
        <end position="196"/>
    </location>
</feature>
<evidence type="ECO:0008006" key="4">
    <source>
        <dbReference type="Google" id="ProtNLM"/>
    </source>
</evidence>
<organism evidence="2 3">
    <name type="scientific">Escallonia rubra</name>
    <dbReference type="NCBI Taxonomy" id="112253"/>
    <lineage>
        <taxon>Eukaryota</taxon>
        <taxon>Viridiplantae</taxon>
        <taxon>Streptophyta</taxon>
        <taxon>Embryophyta</taxon>
        <taxon>Tracheophyta</taxon>
        <taxon>Spermatophyta</taxon>
        <taxon>Magnoliopsida</taxon>
        <taxon>eudicotyledons</taxon>
        <taxon>Gunneridae</taxon>
        <taxon>Pentapetalae</taxon>
        <taxon>asterids</taxon>
        <taxon>campanulids</taxon>
        <taxon>Escalloniales</taxon>
        <taxon>Escalloniaceae</taxon>
        <taxon>Escallonia</taxon>
    </lineage>
</organism>
<proteinExistence type="predicted"/>